<evidence type="ECO:0000256" key="2">
    <source>
        <dbReference type="ARBA" id="ARBA00022475"/>
    </source>
</evidence>
<feature type="transmembrane region" description="Helical" evidence="6">
    <location>
        <begin position="310"/>
        <end position="330"/>
    </location>
</feature>
<name>A0ABT0CCA7_THEVL</name>
<evidence type="ECO:0000256" key="3">
    <source>
        <dbReference type="ARBA" id="ARBA00022692"/>
    </source>
</evidence>
<gene>
    <name evidence="7" type="ORF">JX360_10995</name>
</gene>
<evidence type="ECO:0000313" key="8">
    <source>
        <dbReference type="Proteomes" id="UP000830835"/>
    </source>
</evidence>
<evidence type="ECO:0000256" key="6">
    <source>
        <dbReference type="SAM" id="Phobius"/>
    </source>
</evidence>
<feature type="transmembrane region" description="Helical" evidence="6">
    <location>
        <begin position="12"/>
        <end position="33"/>
    </location>
</feature>
<keyword evidence="2" id="KW-1003">Cell membrane</keyword>
<sequence length="362" mass="40616">MELYLFKEMIRPFFLGVAGGTVMMLGNQLFIYADLLVKKGAPPLTILHILILNLPAILVVTFPIAGLFATLLTLGKMGADSEIIALRAAGIPYRKVFIPVLCIGLLVSGLALFTNEVIVPETNQKVKTLNKNLILAQDAILFNPEEIVRVDDDLWFHVGSIDPETGLMRDLIILDRKAETGHLRYPQVISAQTAQQVGQSWQLRDVVVRRYDQQGRTYYEGQVGEMELNIVNKLVGLIYAEKVPQEQRAGELWEQCQRHRQEQRPSADVARCLTEYHLKFAIPLASFFAVLVAAPLGLQTVRQTGRYGGVALAIVLVFIYYVLMSLGRAMGRVEHIDPWLAAWLPNMIFGGVGFSLLWRFLR</sequence>
<feature type="transmembrane region" description="Helical" evidence="6">
    <location>
        <begin position="96"/>
        <end position="114"/>
    </location>
</feature>
<reference evidence="7" key="1">
    <citation type="submission" date="2021-02" db="EMBL/GenBank/DDBJ databases">
        <title>The CRISPR/cas machinery reduction and long-range gene transfer in the hot spring cyanobacterium Synechococcus.</title>
        <authorList>
            <person name="Dvorak P."/>
            <person name="Jahodarova E."/>
            <person name="Hasler P."/>
            <person name="Poulickova A."/>
        </authorList>
    </citation>
    <scope>NUCLEOTIDE SEQUENCE</scope>
    <source>
        <strain evidence="7">Rupite</strain>
    </source>
</reference>
<evidence type="ECO:0000256" key="4">
    <source>
        <dbReference type="ARBA" id="ARBA00022989"/>
    </source>
</evidence>
<dbReference type="InterPro" id="IPR005495">
    <property type="entry name" value="LptG/LptF_permease"/>
</dbReference>
<protein>
    <submittedName>
        <fullName evidence="7">LptF/LptG family permease</fullName>
    </submittedName>
</protein>
<evidence type="ECO:0000256" key="1">
    <source>
        <dbReference type="ARBA" id="ARBA00004651"/>
    </source>
</evidence>
<dbReference type="PANTHER" id="PTHR33529">
    <property type="entry name" value="SLR0882 PROTEIN-RELATED"/>
    <property type="match status" value="1"/>
</dbReference>
<keyword evidence="8" id="KW-1185">Reference proteome</keyword>
<feature type="transmembrane region" description="Helical" evidence="6">
    <location>
        <begin position="280"/>
        <end position="298"/>
    </location>
</feature>
<feature type="transmembrane region" description="Helical" evidence="6">
    <location>
        <begin position="342"/>
        <end position="361"/>
    </location>
</feature>
<organism evidence="7 8">
    <name type="scientific">Thermostichus vulcanus str. 'Rupite'</name>
    <dbReference type="NCBI Taxonomy" id="2813851"/>
    <lineage>
        <taxon>Bacteria</taxon>
        <taxon>Bacillati</taxon>
        <taxon>Cyanobacteriota</taxon>
        <taxon>Cyanophyceae</taxon>
        <taxon>Thermostichales</taxon>
        <taxon>Thermostichaceae</taxon>
        <taxon>Thermostichus</taxon>
    </lineage>
</organism>
<keyword evidence="3 6" id="KW-0812">Transmembrane</keyword>
<dbReference type="PANTHER" id="PTHR33529:SF6">
    <property type="entry name" value="YJGP_YJGQ FAMILY PERMEASE"/>
    <property type="match status" value="1"/>
</dbReference>
<comment type="caution">
    <text evidence="7">The sequence shown here is derived from an EMBL/GenBank/DDBJ whole genome shotgun (WGS) entry which is preliminary data.</text>
</comment>
<feature type="transmembrane region" description="Helical" evidence="6">
    <location>
        <begin position="45"/>
        <end position="75"/>
    </location>
</feature>
<dbReference type="EMBL" id="JAFIRA010000028">
    <property type="protein sequence ID" value="MCJ2543428.1"/>
    <property type="molecule type" value="Genomic_DNA"/>
</dbReference>
<evidence type="ECO:0000256" key="5">
    <source>
        <dbReference type="ARBA" id="ARBA00023136"/>
    </source>
</evidence>
<proteinExistence type="predicted"/>
<accession>A0ABT0CCA7</accession>
<comment type="subcellular location">
    <subcellularLocation>
        <location evidence="1">Cell membrane</location>
        <topology evidence="1">Multi-pass membrane protein</topology>
    </subcellularLocation>
</comment>
<keyword evidence="5 6" id="KW-0472">Membrane</keyword>
<keyword evidence="4 6" id="KW-1133">Transmembrane helix</keyword>
<dbReference type="Pfam" id="PF03739">
    <property type="entry name" value="LptF_LptG"/>
    <property type="match status" value="1"/>
</dbReference>
<dbReference type="Proteomes" id="UP000830835">
    <property type="component" value="Unassembled WGS sequence"/>
</dbReference>
<evidence type="ECO:0000313" key="7">
    <source>
        <dbReference type="EMBL" id="MCJ2543428.1"/>
    </source>
</evidence>